<comment type="caution">
    <text evidence="2">The sequence shown here is derived from an EMBL/GenBank/DDBJ whole genome shotgun (WGS) entry which is preliminary data.</text>
</comment>
<dbReference type="Proteomes" id="UP000639772">
    <property type="component" value="Unassembled WGS sequence"/>
</dbReference>
<feature type="region of interest" description="Disordered" evidence="1">
    <location>
        <begin position="1"/>
        <end position="29"/>
    </location>
</feature>
<evidence type="ECO:0000313" key="2">
    <source>
        <dbReference type="EMBL" id="KAG0449680.1"/>
    </source>
</evidence>
<protein>
    <submittedName>
        <fullName evidence="2">Uncharacterized protein</fullName>
    </submittedName>
</protein>
<sequence length="120" mass="13183">METIKATAGVEKEASKDFARRRPATARGKAEETLSWRRVGDKEGCQWCLTLSDGSCYGSKEVVTARWEGVGVGNGDLSAGEGVRRLDDGMEHVCELDGRQAPRRWARRRLPSQRSDTTGG</sequence>
<proteinExistence type="predicted"/>
<accession>A0A835U6I2</accession>
<evidence type="ECO:0000256" key="1">
    <source>
        <dbReference type="SAM" id="MobiDB-lite"/>
    </source>
</evidence>
<dbReference type="EMBL" id="JADCNM010000162">
    <property type="protein sequence ID" value="KAG0449680.1"/>
    <property type="molecule type" value="Genomic_DNA"/>
</dbReference>
<name>A0A835U6I2_VANPL</name>
<reference evidence="2 3" key="1">
    <citation type="journal article" date="2020" name="Nat. Food">
        <title>A phased Vanilla planifolia genome enables genetic improvement of flavour and production.</title>
        <authorList>
            <person name="Hasing T."/>
            <person name="Tang H."/>
            <person name="Brym M."/>
            <person name="Khazi F."/>
            <person name="Huang T."/>
            <person name="Chambers A.H."/>
        </authorList>
    </citation>
    <scope>NUCLEOTIDE SEQUENCE [LARGE SCALE GENOMIC DNA]</scope>
    <source>
        <tissue evidence="2">Leaf</tissue>
    </source>
</reference>
<feature type="compositionally biased region" description="Basic and acidic residues" evidence="1">
    <location>
        <begin position="10"/>
        <end position="20"/>
    </location>
</feature>
<dbReference type="AlphaFoldDB" id="A0A835U6I2"/>
<gene>
    <name evidence="2" type="ORF">HPP92_027112</name>
</gene>
<organism evidence="2 3">
    <name type="scientific">Vanilla planifolia</name>
    <name type="common">Vanilla</name>
    <dbReference type="NCBI Taxonomy" id="51239"/>
    <lineage>
        <taxon>Eukaryota</taxon>
        <taxon>Viridiplantae</taxon>
        <taxon>Streptophyta</taxon>
        <taxon>Embryophyta</taxon>
        <taxon>Tracheophyta</taxon>
        <taxon>Spermatophyta</taxon>
        <taxon>Magnoliopsida</taxon>
        <taxon>Liliopsida</taxon>
        <taxon>Asparagales</taxon>
        <taxon>Orchidaceae</taxon>
        <taxon>Vanilloideae</taxon>
        <taxon>Vanilleae</taxon>
        <taxon>Vanilla</taxon>
    </lineage>
</organism>
<evidence type="ECO:0000313" key="3">
    <source>
        <dbReference type="Proteomes" id="UP000639772"/>
    </source>
</evidence>